<dbReference type="SUPFAM" id="SSF51206">
    <property type="entry name" value="cAMP-binding domain-like"/>
    <property type="match status" value="1"/>
</dbReference>
<reference evidence="2 3" key="1">
    <citation type="journal article" date="2018" name="Sci. Rep.">
        <title>Network-guided genomic and metagenomic analysis of the faecal microbiota of the critically endangered kakapo.</title>
        <authorList>
            <person name="Waite D.W."/>
            <person name="Dsouza M."/>
            <person name="Sekiguchi Y."/>
            <person name="Hugenholtz P."/>
            <person name="Taylor M.W."/>
        </authorList>
    </citation>
    <scope>NUCLEOTIDE SEQUENCE [LARGE SCALE GENOMIC DNA]</scope>
    <source>
        <strain evidence="2 3">BI02</strain>
    </source>
</reference>
<dbReference type="Pfam" id="PF00027">
    <property type="entry name" value="cNMP_binding"/>
    <property type="match status" value="1"/>
</dbReference>
<dbReference type="AlphaFoldDB" id="A0A368UD03"/>
<dbReference type="CDD" id="cd00038">
    <property type="entry name" value="CAP_ED"/>
    <property type="match status" value="1"/>
</dbReference>
<proteinExistence type="predicted"/>
<sequence length="177" mass="20581">MALLEMLKALAVPLSTKKVAKHETLVEQGVVTEELYFIHQGALRMGHLTPDGKEVTVQFFFEGSQVSVIRSFIDRTPSQYFVEAIEDCQLIYVKRIDFIQAMDKNEQLKELVLQVLLGRMTNYSELFLSRIQYSPEERYRELQERYASVLHRVPDQYLASYLGITPVSFSRIKKRLT</sequence>
<dbReference type="InterPro" id="IPR000595">
    <property type="entry name" value="cNMP-bd_dom"/>
</dbReference>
<dbReference type="GO" id="GO:0003700">
    <property type="term" value="F:DNA-binding transcription factor activity"/>
    <property type="evidence" value="ECO:0007669"/>
    <property type="project" value="TreeGrafter"/>
</dbReference>
<organism evidence="2 3">
    <name type="scientific">Streptococcus gallolyticus</name>
    <dbReference type="NCBI Taxonomy" id="315405"/>
    <lineage>
        <taxon>Bacteria</taxon>
        <taxon>Bacillati</taxon>
        <taxon>Bacillota</taxon>
        <taxon>Bacilli</taxon>
        <taxon>Lactobacillales</taxon>
        <taxon>Streptococcaceae</taxon>
        <taxon>Streptococcus</taxon>
    </lineage>
</organism>
<feature type="domain" description="Cyclic nucleotide-binding" evidence="1">
    <location>
        <begin position="1"/>
        <end position="119"/>
    </location>
</feature>
<dbReference type="PANTHER" id="PTHR24567:SF76">
    <property type="entry name" value="CYCLIC NUCLEOTIDE-BINDING DOMAIN PROTEIN"/>
    <property type="match status" value="1"/>
</dbReference>
<dbReference type="EMBL" id="NETH01000041">
    <property type="protein sequence ID" value="RCW16507.1"/>
    <property type="molecule type" value="Genomic_DNA"/>
</dbReference>
<comment type="caution">
    <text evidence="2">The sequence shown here is derived from an EMBL/GenBank/DDBJ whole genome shotgun (WGS) entry which is preliminary data.</text>
</comment>
<evidence type="ECO:0000313" key="2">
    <source>
        <dbReference type="EMBL" id="RCW16507.1"/>
    </source>
</evidence>
<protein>
    <recommendedName>
        <fullName evidence="1">Cyclic nucleotide-binding domain-containing protein</fullName>
    </recommendedName>
</protein>
<evidence type="ECO:0000313" key="3">
    <source>
        <dbReference type="Proteomes" id="UP000253215"/>
    </source>
</evidence>
<name>A0A368UD03_9STRE</name>
<dbReference type="PROSITE" id="PS50042">
    <property type="entry name" value="CNMP_BINDING_3"/>
    <property type="match status" value="1"/>
</dbReference>
<dbReference type="PANTHER" id="PTHR24567">
    <property type="entry name" value="CRP FAMILY TRANSCRIPTIONAL REGULATORY PROTEIN"/>
    <property type="match status" value="1"/>
</dbReference>
<dbReference type="GO" id="GO:0005829">
    <property type="term" value="C:cytosol"/>
    <property type="evidence" value="ECO:0007669"/>
    <property type="project" value="TreeGrafter"/>
</dbReference>
<dbReference type="Proteomes" id="UP000253215">
    <property type="component" value="Unassembled WGS sequence"/>
</dbReference>
<dbReference type="InterPro" id="IPR050397">
    <property type="entry name" value="Env_Response_Regulators"/>
</dbReference>
<dbReference type="InterPro" id="IPR018490">
    <property type="entry name" value="cNMP-bd_dom_sf"/>
</dbReference>
<dbReference type="SMART" id="SM00100">
    <property type="entry name" value="cNMP"/>
    <property type="match status" value="1"/>
</dbReference>
<dbReference type="InterPro" id="IPR014710">
    <property type="entry name" value="RmlC-like_jellyroll"/>
</dbReference>
<gene>
    <name evidence="2" type="ORF">CAC02_08175</name>
</gene>
<evidence type="ECO:0000259" key="1">
    <source>
        <dbReference type="PROSITE" id="PS50042"/>
    </source>
</evidence>
<dbReference type="Gene3D" id="2.60.120.10">
    <property type="entry name" value="Jelly Rolls"/>
    <property type="match status" value="1"/>
</dbReference>
<accession>A0A368UD03</accession>